<sequence>MDGSVVVDPYKLRHWLNARKVTPDLVGAHTAVSTAVLDEILRHRSTLLPGRDAAGLADYLNITVGQLGGDDELPTVIHQTADQLKATGRTVERGGIEFYNYYTLPAPTGWIAPVILDILCPQDRLPELNNGHLEPAITVNLGPGDINGRWGDELTDATWSVLRANRDSACSWIVGDSYVEPPYCPHTYSLASGEPARILSYTTRSNLHHFTEGLNTWGEPAFARLTADLGEAPHGPALLAIELDRRGFDAQSAAEAAGIDPEGVTAYLRGRTNALDPAGITALSRCLGVDYRTLLPVHRSHDAVGKTYGSLDDSIAGIRRFRSYTVASMAASPQLPDLYGLFVLVDNRSPEFEPDLCEHGPTHYLVTEGSPLLHWTGSDGTSRSAELGVDDSLWVGACVAHGFSGQGALIKMSSGEGYSYLDRMEMTNTFRTDATLRRGRHDRIGWGDQESAG</sequence>
<evidence type="ECO:0000313" key="3">
    <source>
        <dbReference type="Proteomes" id="UP000326979"/>
    </source>
</evidence>
<dbReference type="InterPro" id="IPR010982">
    <property type="entry name" value="Lambda_DNA-bd_dom_sf"/>
</dbReference>
<dbReference type="RefSeq" id="WP_152779345.1">
    <property type="nucleotide sequence ID" value="NZ_BAABEQ010000014.1"/>
</dbReference>
<dbReference type="InterPro" id="IPR001387">
    <property type="entry name" value="Cro/C1-type_HTH"/>
</dbReference>
<dbReference type="Gene3D" id="1.10.260.40">
    <property type="entry name" value="lambda repressor-like DNA-binding domains"/>
    <property type="match status" value="1"/>
</dbReference>
<dbReference type="GO" id="GO:0003677">
    <property type="term" value="F:DNA binding"/>
    <property type="evidence" value="ECO:0007669"/>
    <property type="project" value="InterPro"/>
</dbReference>
<accession>A0A5N8VTM6</accession>
<dbReference type="Gene3D" id="2.60.120.10">
    <property type="entry name" value="Jelly Rolls"/>
    <property type="match status" value="2"/>
</dbReference>
<reference evidence="2 3" key="1">
    <citation type="submission" date="2019-07" db="EMBL/GenBank/DDBJ databases">
        <title>New species of Amycolatopsis and Streptomyces.</title>
        <authorList>
            <person name="Duangmal K."/>
            <person name="Teo W.F.A."/>
            <person name="Lipun K."/>
        </authorList>
    </citation>
    <scope>NUCLEOTIDE SEQUENCE [LARGE SCALE GENOMIC DNA]</scope>
    <source>
        <strain evidence="2 3">TISTR 2346</strain>
    </source>
</reference>
<gene>
    <name evidence="2" type="ORF">FNH04_01070</name>
</gene>
<keyword evidence="3" id="KW-1185">Reference proteome</keyword>
<proteinExistence type="predicted"/>
<evidence type="ECO:0000259" key="1">
    <source>
        <dbReference type="SMART" id="SM00530"/>
    </source>
</evidence>
<name>A0A5N8VTM6_9ACTN</name>
<dbReference type="AlphaFoldDB" id="A0A5N8VTM6"/>
<dbReference type="GO" id="GO:0016301">
    <property type="term" value="F:kinase activity"/>
    <property type="evidence" value="ECO:0007669"/>
    <property type="project" value="UniProtKB-KW"/>
</dbReference>
<keyword evidence="2" id="KW-0808">Transferase</keyword>
<evidence type="ECO:0000313" key="2">
    <source>
        <dbReference type="EMBL" id="MPY38601.1"/>
    </source>
</evidence>
<dbReference type="SMART" id="SM00530">
    <property type="entry name" value="HTH_XRE"/>
    <property type="match status" value="2"/>
</dbReference>
<dbReference type="InterPro" id="IPR014710">
    <property type="entry name" value="RmlC-like_jellyroll"/>
</dbReference>
<feature type="domain" description="HTH cro/C1-type" evidence="1">
    <location>
        <begin position="11"/>
        <end position="67"/>
    </location>
</feature>
<dbReference type="OrthoDB" id="4528567at2"/>
<keyword evidence="2" id="KW-0418">Kinase</keyword>
<dbReference type="EMBL" id="VJZE01000003">
    <property type="protein sequence ID" value="MPY38601.1"/>
    <property type="molecule type" value="Genomic_DNA"/>
</dbReference>
<protein>
    <submittedName>
        <fullName evidence="2">Histidine kinase</fullName>
    </submittedName>
</protein>
<comment type="caution">
    <text evidence="2">The sequence shown here is derived from an EMBL/GenBank/DDBJ whole genome shotgun (WGS) entry which is preliminary data.</text>
</comment>
<feature type="domain" description="HTH cro/C1-type" evidence="1">
    <location>
        <begin position="238"/>
        <end position="294"/>
    </location>
</feature>
<organism evidence="2 3">
    <name type="scientific">Streptomyces phyllanthi</name>
    <dbReference type="NCBI Taxonomy" id="1803180"/>
    <lineage>
        <taxon>Bacteria</taxon>
        <taxon>Bacillati</taxon>
        <taxon>Actinomycetota</taxon>
        <taxon>Actinomycetes</taxon>
        <taxon>Kitasatosporales</taxon>
        <taxon>Streptomycetaceae</taxon>
        <taxon>Streptomyces</taxon>
    </lineage>
</organism>
<dbReference type="Proteomes" id="UP000326979">
    <property type="component" value="Unassembled WGS sequence"/>
</dbReference>